<name>A0A0F9JY32_9ZZZZ</name>
<organism evidence="1">
    <name type="scientific">marine sediment metagenome</name>
    <dbReference type="NCBI Taxonomy" id="412755"/>
    <lineage>
        <taxon>unclassified sequences</taxon>
        <taxon>metagenomes</taxon>
        <taxon>ecological metagenomes</taxon>
    </lineage>
</organism>
<gene>
    <name evidence="1" type="ORF">LCGC14_1397590</name>
</gene>
<proteinExistence type="predicted"/>
<dbReference type="AlphaFoldDB" id="A0A0F9JY32"/>
<reference evidence="1" key="1">
    <citation type="journal article" date="2015" name="Nature">
        <title>Complex archaea that bridge the gap between prokaryotes and eukaryotes.</title>
        <authorList>
            <person name="Spang A."/>
            <person name="Saw J.H."/>
            <person name="Jorgensen S.L."/>
            <person name="Zaremba-Niedzwiedzka K."/>
            <person name="Martijn J."/>
            <person name="Lind A.E."/>
            <person name="van Eijk R."/>
            <person name="Schleper C."/>
            <person name="Guy L."/>
            <person name="Ettema T.J."/>
        </authorList>
    </citation>
    <scope>NUCLEOTIDE SEQUENCE</scope>
</reference>
<accession>A0A0F9JY32</accession>
<protein>
    <submittedName>
        <fullName evidence="1">Uncharacterized protein</fullName>
    </submittedName>
</protein>
<dbReference type="EMBL" id="LAZR01009094">
    <property type="protein sequence ID" value="KKM74709.1"/>
    <property type="molecule type" value="Genomic_DNA"/>
</dbReference>
<evidence type="ECO:0000313" key="1">
    <source>
        <dbReference type="EMBL" id="KKM74709.1"/>
    </source>
</evidence>
<comment type="caution">
    <text evidence="1">The sequence shown here is derived from an EMBL/GenBank/DDBJ whole genome shotgun (WGS) entry which is preliminary data.</text>
</comment>
<sequence>MALTYGMMNFIDDMTSMIVDFVSWLNKKQKTALLEILATTIDELIHNKSTHA</sequence>